<evidence type="ECO:0000256" key="6">
    <source>
        <dbReference type="ARBA" id="ARBA00022833"/>
    </source>
</evidence>
<dbReference type="RefSeq" id="WP_009318600.1">
    <property type="nucleotide sequence ID" value="NZ_CABKQP010000004.1"/>
</dbReference>
<evidence type="ECO:0000256" key="9">
    <source>
        <dbReference type="ARBA" id="ARBA00049893"/>
    </source>
</evidence>
<protein>
    <recommendedName>
        <fullName evidence="10">Purine nucleoside phosphorylase</fullName>
    </recommendedName>
</protein>
<proteinExistence type="inferred from homology"/>
<keyword evidence="3" id="KW-0808">Transferase</keyword>
<comment type="catalytic activity">
    <reaction evidence="9">
        <text>S-methyl-5'-thioadenosine + phosphate = 5-(methylsulfanyl)-alpha-D-ribose 1-phosphate + adenine</text>
        <dbReference type="Rhea" id="RHEA:11852"/>
        <dbReference type="ChEBI" id="CHEBI:16708"/>
        <dbReference type="ChEBI" id="CHEBI:17509"/>
        <dbReference type="ChEBI" id="CHEBI:43474"/>
        <dbReference type="ChEBI" id="CHEBI:58533"/>
        <dbReference type="EC" id="2.4.2.28"/>
    </reaction>
    <physiologicalReaction direction="left-to-right" evidence="9">
        <dbReference type="Rhea" id="RHEA:11853"/>
    </physiologicalReaction>
</comment>
<dbReference type="Gene3D" id="3.60.140.10">
    <property type="entry name" value="CNF1/YfiH-like putative cysteine hydrolases"/>
    <property type="match status" value="1"/>
</dbReference>
<dbReference type="Proteomes" id="UP000262954">
    <property type="component" value="Unassembled WGS sequence"/>
</dbReference>
<evidence type="ECO:0000256" key="1">
    <source>
        <dbReference type="ARBA" id="ARBA00000553"/>
    </source>
</evidence>
<keyword evidence="4" id="KW-0479">Metal-binding</keyword>
<evidence type="ECO:0000256" key="5">
    <source>
        <dbReference type="ARBA" id="ARBA00022801"/>
    </source>
</evidence>
<comment type="catalytic activity">
    <reaction evidence="1">
        <text>inosine + phosphate = alpha-D-ribose 1-phosphate + hypoxanthine</text>
        <dbReference type="Rhea" id="RHEA:27646"/>
        <dbReference type="ChEBI" id="CHEBI:17368"/>
        <dbReference type="ChEBI" id="CHEBI:17596"/>
        <dbReference type="ChEBI" id="CHEBI:43474"/>
        <dbReference type="ChEBI" id="CHEBI:57720"/>
        <dbReference type="EC" id="2.4.2.1"/>
    </reaction>
    <physiologicalReaction direction="left-to-right" evidence="1">
        <dbReference type="Rhea" id="RHEA:27647"/>
    </physiologicalReaction>
</comment>
<organism evidence="11 12">
    <name type="scientific">Coprobacter fastidiosus</name>
    <dbReference type="NCBI Taxonomy" id="1099853"/>
    <lineage>
        <taxon>Bacteria</taxon>
        <taxon>Pseudomonadati</taxon>
        <taxon>Bacteroidota</taxon>
        <taxon>Bacteroidia</taxon>
        <taxon>Bacteroidales</taxon>
        <taxon>Barnesiellaceae</taxon>
        <taxon>Coprobacter</taxon>
    </lineage>
</organism>
<dbReference type="SUPFAM" id="SSF64438">
    <property type="entry name" value="CNF1/YfiH-like putative cysteine hydrolases"/>
    <property type="match status" value="1"/>
</dbReference>
<comment type="caution">
    <text evidence="11">The sequence shown here is derived from an EMBL/GenBank/DDBJ whole genome shotgun (WGS) entry which is preliminary data.</text>
</comment>
<evidence type="ECO:0000313" key="12">
    <source>
        <dbReference type="Proteomes" id="UP000262954"/>
    </source>
</evidence>
<dbReference type="AlphaFoldDB" id="A0A316R5P2"/>
<dbReference type="InterPro" id="IPR011324">
    <property type="entry name" value="Cytotoxic_necrot_fac-like_cat"/>
</dbReference>
<dbReference type="PANTHER" id="PTHR30616">
    <property type="entry name" value="UNCHARACTERIZED PROTEIN YFIH"/>
    <property type="match status" value="1"/>
</dbReference>
<evidence type="ECO:0000256" key="8">
    <source>
        <dbReference type="ARBA" id="ARBA00048968"/>
    </source>
</evidence>
<dbReference type="Pfam" id="PF02578">
    <property type="entry name" value="Cu-oxidase_4"/>
    <property type="match status" value="1"/>
</dbReference>
<evidence type="ECO:0000256" key="7">
    <source>
        <dbReference type="ARBA" id="ARBA00047989"/>
    </source>
</evidence>
<dbReference type="CDD" id="cd16833">
    <property type="entry name" value="YfiH"/>
    <property type="match status" value="1"/>
</dbReference>
<comment type="similarity">
    <text evidence="2 10">Belongs to the purine nucleoside phosphorylase YfiH/LACC1 family.</text>
</comment>
<evidence type="ECO:0000313" key="11">
    <source>
        <dbReference type="EMBL" id="HBJ09634.1"/>
    </source>
</evidence>
<keyword evidence="6" id="KW-0862">Zinc</keyword>
<evidence type="ECO:0000256" key="3">
    <source>
        <dbReference type="ARBA" id="ARBA00022679"/>
    </source>
</evidence>
<evidence type="ECO:0000256" key="4">
    <source>
        <dbReference type="ARBA" id="ARBA00022723"/>
    </source>
</evidence>
<dbReference type="EMBL" id="DNWC01000151">
    <property type="protein sequence ID" value="HBJ09634.1"/>
    <property type="molecule type" value="Genomic_DNA"/>
</dbReference>
<dbReference type="PANTHER" id="PTHR30616:SF2">
    <property type="entry name" value="PURINE NUCLEOSIDE PHOSPHORYLASE LACC1"/>
    <property type="match status" value="1"/>
</dbReference>
<evidence type="ECO:0000256" key="10">
    <source>
        <dbReference type="RuleBase" id="RU361274"/>
    </source>
</evidence>
<name>A0A316R5P2_9BACT</name>
<gene>
    <name evidence="11" type="primary">pgeF</name>
    <name evidence="11" type="ORF">DDY73_11595</name>
</gene>
<comment type="catalytic activity">
    <reaction evidence="7">
        <text>adenosine + H2O + H(+) = inosine + NH4(+)</text>
        <dbReference type="Rhea" id="RHEA:24408"/>
        <dbReference type="ChEBI" id="CHEBI:15377"/>
        <dbReference type="ChEBI" id="CHEBI:15378"/>
        <dbReference type="ChEBI" id="CHEBI:16335"/>
        <dbReference type="ChEBI" id="CHEBI:17596"/>
        <dbReference type="ChEBI" id="CHEBI:28938"/>
        <dbReference type="EC" id="3.5.4.4"/>
    </reaction>
    <physiologicalReaction direction="left-to-right" evidence="7">
        <dbReference type="Rhea" id="RHEA:24409"/>
    </physiologicalReaction>
</comment>
<accession>A0A316R5P2</accession>
<dbReference type="GO" id="GO:0016787">
    <property type="term" value="F:hydrolase activity"/>
    <property type="evidence" value="ECO:0007669"/>
    <property type="project" value="UniProtKB-KW"/>
</dbReference>
<dbReference type="GO" id="GO:0017061">
    <property type="term" value="F:S-methyl-5-thioadenosine phosphorylase activity"/>
    <property type="evidence" value="ECO:0007669"/>
    <property type="project" value="UniProtKB-EC"/>
</dbReference>
<dbReference type="InterPro" id="IPR003730">
    <property type="entry name" value="Cu_polyphenol_OxRdtase"/>
</dbReference>
<dbReference type="GO" id="GO:0005507">
    <property type="term" value="F:copper ion binding"/>
    <property type="evidence" value="ECO:0007669"/>
    <property type="project" value="TreeGrafter"/>
</dbReference>
<sequence>MKSIKIGDIEMLSFESLNSFDDIFNFVTTRNGVIEGDTYSSFNLGVHSGEAVSRVLERRNMLRETLGIAPGHFILPRQVHGNGIAIVDEHFLKMSSDEQKEAVSQADALITNIPEVCIGVTTADCVPVLLYDPVKKCIAAIHAGWRGTVQHIVSVTIRSMFLHFGSLSADIYAAIGPSIGYEQFEVGDEVYEAFRSSYSNIDELSARHPVTGKYHIDLWKANHTDLCSAGVVEKHIEIAGLCTKIHNDLFYSARASGLKSGRFVSGIYMRE</sequence>
<reference evidence="11 12" key="1">
    <citation type="journal article" date="2018" name="Nat. Biotechnol.">
        <title>A standardized bacterial taxonomy based on genome phylogeny substantially revises the tree of life.</title>
        <authorList>
            <person name="Parks D.H."/>
            <person name="Chuvochina M."/>
            <person name="Waite D.W."/>
            <person name="Rinke C."/>
            <person name="Skarshewski A."/>
            <person name="Chaumeil P.A."/>
            <person name="Hugenholtz P."/>
        </authorList>
    </citation>
    <scope>NUCLEOTIDE SEQUENCE [LARGE SCALE GENOMIC DNA]</scope>
    <source>
        <strain evidence="11">UBA11482</strain>
    </source>
</reference>
<evidence type="ECO:0000256" key="2">
    <source>
        <dbReference type="ARBA" id="ARBA00007353"/>
    </source>
</evidence>
<keyword evidence="5" id="KW-0378">Hydrolase</keyword>
<comment type="catalytic activity">
    <reaction evidence="8">
        <text>adenosine + phosphate = alpha-D-ribose 1-phosphate + adenine</text>
        <dbReference type="Rhea" id="RHEA:27642"/>
        <dbReference type="ChEBI" id="CHEBI:16335"/>
        <dbReference type="ChEBI" id="CHEBI:16708"/>
        <dbReference type="ChEBI" id="CHEBI:43474"/>
        <dbReference type="ChEBI" id="CHEBI:57720"/>
        <dbReference type="EC" id="2.4.2.1"/>
    </reaction>
    <physiologicalReaction direction="left-to-right" evidence="8">
        <dbReference type="Rhea" id="RHEA:27643"/>
    </physiologicalReaction>
</comment>
<dbReference type="InterPro" id="IPR038371">
    <property type="entry name" value="Cu_polyphenol_OxRdtase_sf"/>
</dbReference>
<dbReference type="NCBIfam" id="TIGR00726">
    <property type="entry name" value="peptidoglycan editing factor PgeF"/>
    <property type="match status" value="1"/>
</dbReference>